<dbReference type="InterPro" id="IPR011249">
    <property type="entry name" value="Metalloenz_LuxS/M16"/>
</dbReference>
<comment type="similarity">
    <text evidence="1">Belongs to the peptidase M16 family.</text>
</comment>
<evidence type="ECO:0000313" key="8">
    <source>
        <dbReference type="EMBL" id="PNY07509.1"/>
    </source>
</evidence>
<dbReference type="EMBL" id="ASHM01001926">
    <property type="protein sequence ID" value="PNY07509.1"/>
    <property type="molecule type" value="Genomic_DNA"/>
</dbReference>
<organism evidence="8 9">
    <name type="scientific">Trifolium pratense</name>
    <name type="common">Red clover</name>
    <dbReference type="NCBI Taxonomy" id="57577"/>
    <lineage>
        <taxon>Eukaryota</taxon>
        <taxon>Viridiplantae</taxon>
        <taxon>Streptophyta</taxon>
        <taxon>Embryophyta</taxon>
        <taxon>Tracheophyta</taxon>
        <taxon>Spermatophyta</taxon>
        <taxon>Magnoliopsida</taxon>
        <taxon>eudicotyledons</taxon>
        <taxon>Gunneridae</taxon>
        <taxon>Pentapetalae</taxon>
        <taxon>rosids</taxon>
        <taxon>fabids</taxon>
        <taxon>Fabales</taxon>
        <taxon>Fabaceae</taxon>
        <taxon>Papilionoideae</taxon>
        <taxon>50 kb inversion clade</taxon>
        <taxon>NPAAA clade</taxon>
        <taxon>Hologalegina</taxon>
        <taxon>IRL clade</taxon>
        <taxon>Trifolieae</taxon>
        <taxon>Trifolium</taxon>
    </lineage>
</organism>
<dbReference type="Proteomes" id="UP000236291">
    <property type="component" value="Unassembled WGS sequence"/>
</dbReference>
<evidence type="ECO:0000256" key="4">
    <source>
        <dbReference type="ARBA" id="ARBA00022801"/>
    </source>
</evidence>
<reference evidence="8 9" key="1">
    <citation type="journal article" date="2014" name="Am. J. Bot.">
        <title>Genome assembly and annotation for red clover (Trifolium pratense; Fabaceae).</title>
        <authorList>
            <person name="Istvanek J."/>
            <person name="Jaros M."/>
            <person name="Krenek A."/>
            <person name="Repkova J."/>
        </authorList>
    </citation>
    <scope>NUCLEOTIDE SEQUENCE [LARGE SCALE GENOMIC DNA]</scope>
    <source>
        <strain evidence="9">cv. Tatra</strain>
        <tissue evidence="8">Young leaves</tissue>
    </source>
</reference>
<accession>A0A2K3NWV0</accession>
<dbReference type="GO" id="GO:0043171">
    <property type="term" value="P:peptide catabolic process"/>
    <property type="evidence" value="ECO:0007669"/>
    <property type="project" value="TreeGrafter"/>
</dbReference>
<dbReference type="STRING" id="57577.A0A2K3NWV0"/>
<protein>
    <submittedName>
        <fullName evidence="8">Zinc-metallopeptidase peroxisomal-like</fullName>
    </submittedName>
</protein>
<evidence type="ECO:0000259" key="7">
    <source>
        <dbReference type="Pfam" id="PF00675"/>
    </source>
</evidence>
<evidence type="ECO:0000256" key="5">
    <source>
        <dbReference type="ARBA" id="ARBA00022833"/>
    </source>
</evidence>
<dbReference type="GO" id="GO:0005829">
    <property type="term" value="C:cytosol"/>
    <property type="evidence" value="ECO:0007669"/>
    <property type="project" value="TreeGrafter"/>
</dbReference>
<dbReference type="GO" id="GO:0051603">
    <property type="term" value="P:proteolysis involved in protein catabolic process"/>
    <property type="evidence" value="ECO:0007669"/>
    <property type="project" value="TreeGrafter"/>
</dbReference>
<comment type="caution">
    <text evidence="8">The sequence shown here is derived from an EMBL/GenBank/DDBJ whole genome shotgun (WGS) entry which is preliminary data.</text>
</comment>
<keyword evidence="5" id="KW-0862">Zinc</keyword>
<dbReference type="Pfam" id="PF00675">
    <property type="entry name" value="Peptidase_M16"/>
    <property type="match status" value="1"/>
</dbReference>
<feature type="domain" description="Peptidase M16 N-terminal" evidence="7">
    <location>
        <begin position="31"/>
        <end position="89"/>
    </location>
</feature>
<evidence type="ECO:0000256" key="2">
    <source>
        <dbReference type="ARBA" id="ARBA00022670"/>
    </source>
</evidence>
<dbReference type="Gene3D" id="3.30.830.10">
    <property type="entry name" value="Metalloenzyme, LuxS/M16 peptidase-like"/>
    <property type="match status" value="1"/>
</dbReference>
<dbReference type="AlphaFoldDB" id="A0A2K3NWV0"/>
<reference evidence="8 9" key="2">
    <citation type="journal article" date="2017" name="Front. Plant Sci.">
        <title>Gene Classification and Mining of Molecular Markers Useful in Red Clover (Trifolium pratense) Breeding.</title>
        <authorList>
            <person name="Istvanek J."/>
            <person name="Dluhosova J."/>
            <person name="Dluhos P."/>
            <person name="Patkova L."/>
            <person name="Nedelnik J."/>
            <person name="Repkova J."/>
        </authorList>
    </citation>
    <scope>NUCLEOTIDE SEQUENCE [LARGE SCALE GENOMIC DNA]</scope>
    <source>
        <strain evidence="9">cv. Tatra</strain>
        <tissue evidence="8">Young leaves</tissue>
    </source>
</reference>
<keyword evidence="3" id="KW-0479">Metal-binding</keyword>
<proteinExistence type="inferred from homology"/>
<dbReference type="InterPro" id="IPR011765">
    <property type="entry name" value="Pept_M16_N"/>
</dbReference>
<sequence length="145" mass="16509">MGVENKDAEIVKTRIDKRSYRRIVLRNSLQVLLISDPNTDECAASMSVGVGYFSDPAGLEGLMHFLEHMLFYASEKYPVEDSYSKYITEIFSIVKMICILFRMDMEYSFNIHDIFLGGAYVEEGRVDKACKVCTKGEASLEDMSM</sequence>
<keyword evidence="2" id="KW-0645">Protease</keyword>
<evidence type="ECO:0000256" key="1">
    <source>
        <dbReference type="ARBA" id="ARBA00007261"/>
    </source>
</evidence>
<dbReference type="GO" id="GO:0005739">
    <property type="term" value="C:mitochondrion"/>
    <property type="evidence" value="ECO:0007669"/>
    <property type="project" value="TreeGrafter"/>
</dbReference>
<evidence type="ECO:0000256" key="3">
    <source>
        <dbReference type="ARBA" id="ARBA00022723"/>
    </source>
</evidence>
<keyword evidence="6" id="KW-0482">Metalloprotease</keyword>
<gene>
    <name evidence="8" type="ORF">L195_g004007</name>
</gene>
<name>A0A2K3NWV0_TRIPR</name>
<dbReference type="GO" id="GO:0004222">
    <property type="term" value="F:metalloendopeptidase activity"/>
    <property type="evidence" value="ECO:0007669"/>
    <property type="project" value="TreeGrafter"/>
</dbReference>
<dbReference type="PANTHER" id="PTHR43690:SF18">
    <property type="entry name" value="INSULIN-DEGRADING ENZYME-RELATED"/>
    <property type="match status" value="1"/>
</dbReference>
<dbReference type="SUPFAM" id="SSF63411">
    <property type="entry name" value="LuxS/MPP-like metallohydrolase"/>
    <property type="match status" value="1"/>
</dbReference>
<dbReference type="InterPro" id="IPR050626">
    <property type="entry name" value="Peptidase_M16"/>
</dbReference>
<keyword evidence="4" id="KW-0378">Hydrolase</keyword>
<evidence type="ECO:0000256" key="6">
    <source>
        <dbReference type="ARBA" id="ARBA00023049"/>
    </source>
</evidence>
<evidence type="ECO:0000313" key="9">
    <source>
        <dbReference type="Proteomes" id="UP000236291"/>
    </source>
</evidence>
<dbReference type="GO" id="GO:0046872">
    <property type="term" value="F:metal ion binding"/>
    <property type="evidence" value="ECO:0007669"/>
    <property type="project" value="UniProtKB-KW"/>
</dbReference>
<dbReference type="PANTHER" id="PTHR43690">
    <property type="entry name" value="NARDILYSIN"/>
    <property type="match status" value="1"/>
</dbReference>